<evidence type="ECO:0000256" key="10">
    <source>
        <dbReference type="ARBA" id="ARBA00022777"/>
    </source>
</evidence>
<feature type="active site" description="Proton acceptor" evidence="16">
    <location>
        <position position="106"/>
    </location>
</feature>
<comment type="cofactor">
    <cofactor evidence="2">
        <name>K(+)</name>
        <dbReference type="ChEBI" id="CHEBI:29103"/>
    </cofactor>
</comment>
<feature type="binding site" evidence="16">
    <location>
        <position position="134"/>
    </location>
    <ligand>
        <name>ATP</name>
        <dbReference type="ChEBI" id="CHEBI:30616"/>
    </ligand>
</feature>
<comment type="cofactor">
    <cofactor evidence="16">
        <name>NH4(+)</name>
        <dbReference type="ChEBI" id="CHEBI:28938"/>
    </cofactor>
    <cofactor evidence="16">
        <name>K(+)</name>
        <dbReference type="ChEBI" id="CHEBI:29103"/>
    </cofactor>
    <text evidence="16">A monovalent cation. Ammonium or potassium.</text>
</comment>
<evidence type="ECO:0000256" key="5">
    <source>
        <dbReference type="ARBA" id="ARBA00011738"/>
    </source>
</evidence>
<dbReference type="SUPFAM" id="SSF53067">
    <property type="entry name" value="Actin-like ATPase domain"/>
    <property type="match status" value="2"/>
</dbReference>
<dbReference type="GO" id="GO:0005524">
    <property type="term" value="F:ATP binding"/>
    <property type="evidence" value="ECO:0007669"/>
    <property type="project" value="UniProtKB-UniRule"/>
</dbReference>
<evidence type="ECO:0000256" key="6">
    <source>
        <dbReference type="ARBA" id="ARBA00012102"/>
    </source>
</evidence>
<evidence type="ECO:0000256" key="15">
    <source>
        <dbReference type="ARBA" id="ARBA00040883"/>
    </source>
</evidence>
<evidence type="ECO:0000313" key="18">
    <source>
        <dbReference type="Proteomes" id="UP000286947"/>
    </source>
</evidence>
<keyword evidence="11 16" id="KW-0067">ATP-binding</keyword>
<keyword evidence="8 16" id="KW-0808">Transferase</keyword>
<dbReference type="NCBIfam" id="TIGR00671">
    <property type="entry name" value="baf"/>
    <property type="match status" value="1"/>
</dbReference>
<sequence>MTLLAIDIGNTRLKWALYQRPGICQSPLAQGAVFLERIEELGEKDWRNLPQPVHVLGCCVAAEAAKISVNTQLEERWRITPVWAQVREQQCGVSNNYDFPTRLGIDRWMALIGVRQRLQAEQQTCPAVVVMVGTAVTVDALTAEGQFLGGLIMPGYGIMMHALQSGTAGLHVPTGEVHTFPTNTSDALATGGTYAITGAIERMAHNLQQHTQQEPRIYLTGGAAWKVAPSLTRPFTLAESLIFDGLLSVAAETWTTSPPILAA</sequence>
<comment type="subcellular location">
    <subcellularLocation>
        <location evidence="3 16">Cytoplasm</location>
    </subcellularLocation>
</comment>
<dbReference type="GO" id="GO:0004594">
    <property type="term" value="F:pantothenate kinase activity"/>
    <property type="evidence" value="ECO:0007669"/>
    <property type="project" value="UniProtKB-UniRule"/>
</dbReference>
<organism evidence="17 18">
    <name type="scientific">Saezia sanguinis</name>
    <dbReference type="NCBI Taxonomy" id="1965230"/>
    <lineage>
        <taxon>Bacteria</taxon>
        <taxon>Pseudomonadati</taxon>
        <taxon>Pseudomonadota</taxon>
        <taxon>Betaproteobacteria</taxon>
        <taxon>Burkholderiales</taxon>
        <taxon>Saeziaceae</taxon>
        <taxon>Saezia</taxon>
    </lineage>
</organism>
<gene>
    <name evidence="16 17" type="primary">coaX</name>
    <name evidence="17" type="ORF">CUZ56_00944</name>
</gene>
<dbReference type="PANTHER" id="PTHR34265:SF1">
    <property type="entry name" value="TYPE III PANTOTHENATE KINASE"/>
    <property type="match status" value="1"/>
</dbReference>
<name>A0A433SE92_9BURK</name>
<dbReference type="GO" id="GO:0005737">
    <property type="term" value="C:cytoplasm"/>
    <property type="evidence" value="ECO:0007669"/>
    <property type="project" value="UniProtKB-SubCell"/>
</dbReference>
<evidence type="ECO:0000313" key="17">
    <source>
        <dbReference type="EMBL" id="RUS67006.1"/>
    </source>
</evidence>
<evidence type="ECO:0000256" key="12">
    <source>
        <dbReference type="ARBA" id="ARBA00022958"/>
    </source>
</evidence>
<evidence type="ECO:0000256" key="2">
    <source>
        <dbReference type="ARBA" id="ARBA00001958"/>
    </source>
</evidence>
<dbReference type="GO" id="GO:0015937">
    <property type="term" value="P:coenzyme A biosynthetic process"/>
    <property type="evidence" value="ECO:0007669"/>
    <property type="project" value="UniProtKB-UniRule"/>
</dbReference>
<protein>
    <recommendedName>
        <fullName evidence="15 16">Type III pantothenate kinase</fullName>
        <ecNumber evidence="6 16">2.7.1.33</ecNumber>
    </recommendedName>
    <alternativeName>
        <fullName evidence="16">PanK-III</fullName>
    </alternativeName>
    <alternativeName>
        <fullName evidence="16">Pantothenic acid kinase</fullName>
    </alternativeName>
</protein>
<comment type="subunit">
    <text evidence="5 16">Homodimer.</text>
</comment>
<keyword evidence="13 16" id="KW-0173">Coenzyme A biosynthesis</keyword>
<evidence type="ECO:0000256" key="8">
    <source>
        <dbReference type="ARBA" id="ARBA00022679"/>
    </source>
</evidence>
<dbReference type="PANTHER" id="PTHR34265">
    <property type="entry name" value="TYPE III PANTOTHENATE KINASE"/>
    <property type="match status" value="1"/>
</dbReference>
<evidence type="ECO:0000256" key="16">
    <source>
        <dbReference type="HAMAP-Rule" id="MF_01274"/>
    </source>
</evidence>
<feature type="binding site" evidence="16">
    <location>
        <position position="184"/>
    </location>
    <ligand>
        <name>substrate</name>
    </ligand>
</feature>
<evidence type="ECO:0000256" key="14">
    <source>
        <dbReference type="ARBA" id="ARBA00038036"/>
    </source>
</evidence>
<keyword evidence="9 16" id="KW-0547">Nucleotide-binding</keyword>
<evidence type="ECO:0000256" key="13">
    <source>
        <dbReference type="ARBA" id="ARBA00022993"/>
    </source>
</evidence>
<dbReference type="Proteomes" id="UP000286947">
    <property type="component" value="Unassembled WGS sequence"/>
</dbReference>
<dbReference type="Pfam" id="PF03309">
    <property type="entry name" value="Pan_kinase"/>
    <property type="match status" value="1"/>
</dbReference>
<feature type="binding site" evidence="16">
    <location>
        <begin position="7"/>
        <end position="14"/>
    </location>
    <ligand>
        <name>ATP</name>
        <dbReference type="ChEBI" id="CHEBI:30616"/>
    </ligand>
</feature>
<dbReference type="OrthoDB" id="9781305at2"/>
<dbReference type="InterPro" id="IPR004619">
    <property type="entry name" value="Type_III_PanK"/>
</dbReference>
<keyword evidence="10 16" id="KW-0418">Kinase</keyword>
<comment type="catalytic activity">
    <reaction evidence="1 16">
        <text>(R)-pantothenate + ATP = (R)-4'-phosphopantothenate + ADP + H(+)</text>
        <dbReference type="Rhea" id="RHEA:16373"/>
        <dbReference type="ChEBI" id="CHEBI:10986"/>
        <dbReference type="ChEBI" id="CHEBI:15378"/>
        <dbReference type="ChEBI" id="CHEBI:29032"/>
        <dbReference type="ChEBI" id="CHEBI:30616"/>
        <dbReference type="ChEBI" id="CHEBI:456216"/>
        <dbReference type="EC" id="2.7.1.33"/>
    </reaction>
</comment>
<dbReference type="UniPathway" id="UPA00241">
    <property type="reaction ID" value="UER00352"/>
</dbReference>
<comment type="similarity">
    <text evidence="14 16">Belongs to the type III pantothenate kinase family.</text>
</comment>
<keyword evidence="18" id="KW-1185">Reference proteome</keyword>
<comment type="pathway">
    <text evidence="4 16">Cofactor biosynthesis; coenzyme A biosynthesis; CoA from (R)-pantothenate: step 1/5.</text>
</comment>
<dbReference type="Gene3D" id="3.30.420.40">
    <property type="match status" value="2"/>
</dbReference>
<dbReference type="EC" id="2.7.1.33" evidence="6 16"/>
<comment type="caution">
    <text evidence="17">The sequence shown here is derived from an EMBL/GenBank/DDBJ whole genome shotgun (WGS) entry which is preliminary data.</text>
</comment>
<keyword evidence="7 16" id="KW-0963">Cytoplasm</keyword>
<keyword evidence="12 16" id="KW-0630">Potassium</keyword>
<dbReference type="RefSeq" id="WP_126978731.1">
    <property type="nucleotide sequence ID" value="NZ_CAWUGC010000014.1"/>
</dbReference>
<evidence type="ECO:0000256" key="4">
    <source>
        <dbReference type="ARBA" id="ARBA00005225"/>
    </source>
</evidence>
<dbReference type="InterPro" id="IPR043129">
    <property type="entry name" value="ATPase_NBD"/>
</dbReference>
<dbReference type="HAMAP" id="MF_01274">
    <property type="entry name" value="Pantothen_kinase_3"/>
    <property type="match status" value="1"/>
</dbReference>
<feature type="binding site" evidence="16">
    <location>
        <begin position="104"/>
        <end position="107"/>
    </location>
    <ligand>
        <name>substrate</name>
    </ligand>
</feature>
<accession>A0A433SE92</accession>
<evidence type="ECO:0000256" key="3">
    <source>
        <dbReference type="ARBA" id="ARBA00004496"/>
    </source>
</evidence>
<reference evidence="17 18" key="1">
    <citation type="submission" date="2018-01" db="EMBL/GenBank/DDBJ databases">
        <title>Saezia sanguinis gen. nov., sp. nov., in the order Burkholderiales isolated from human blood.</title>
        <authorList>
            <person name="Medina-Pascual M.J."/>
            <person name="Valdezate S."/>
            <person name="Monzon S."/>
            <person name="Cuesta I."/>
            <person name="Carrasco G."/>
            <person name="Villalon P."/>
            <person name="Saez-Nieto J.A."/>
        </authorList>
    </citation>
    <scope>NUCLEOTIDE SEQUENCE [LARGE SCALE GENOMIC DNA]</scope>
    <source>
        <strain evidence="17 18">CNM695-12</strain>
    </source>
</reference>
<evidence type="ECO:0000256" key="1">
    <source>
        <dbReference type="ARBA" id="ARBA00001206"/>
    </source>
</evidence>
<evidence type="ECO:0000256" key="7">
    <source>
        <dbReference type="ARBA" id="ARBA00022490"/>
    </source>
</evidence>
<dbReference type="CDD" id="cd24015">
    <property type="entry name" value="ASKHA_NBD_PanK-III"/>
    <property type="match status" value="1"/>
</dbReference>
<comment type="function">
    <text evidence="16">Catalyzes the phosphorylation of pantothenate (Pan), the first step in CoA biosynthesis.</text>
</comment>
<proteinExistence type="inferred from homology"/>
<dbReference type="AlphaFoldDB" id="A0A433SE92"/>
<comment type="caution">
    <text evidence="16">Lacks conserved residue(s) required for the propagation of feature annotation.</text>
</comment>
<dbReference type="EMBL" id="PQSP01000002">
    <property type="protein sequence ID" value="RUS67006.1"/>
    <property type="molecule type" value="Genomic_DNA"/>
</dbReference>
<feature type="binding site" evidence="16">
    <location>
        <position position="97"/>
    </location>
    <ligand>
        <name>substrate</name>
    </ligand>
</feature>
<evidence type="ECO:0000256" key="9">
    <source>
        <dbReference type="ARBA" id="ARBA00022741"/>
    </source>
</evidence>
<evidence type="ECO:0000256" key="11">
    <source>
        <dbReference type="ARBA" id="ARBA00022840"/>
    </source>
</evidence>